<sequence length="70" mass="7816">MRGLLQKLAWFLWGNEVLPILLNPLRRKTQQVSTDGVYDTRACHHVLKNKGTTPSIPLRSNAGYLGGRAS</sequence>
<accession>A0A2A5T281</accession>
<gene>
    <name evidence="1" type="ORF">BTN49_2006</name>
</gene>
<evidence type="ECO:0000313" key="1">
    <source>
        <dbReference type="EMBL" id="PCS22277.1"/>
    </source>
</evidence>
<organism evidence="1 2">
    <name type="scientific">Candidatus Enterovibrio escicola</name>
    <dbReference type="NCBI Taxonomy" id="1927127"/>
    <lineage>
        <taxon>Bacteria</taxon>
        <taxon>Pseudomonadati</taxon>
        <taxon>Pseudomonadota</taxon>
        <taxon>Gammaproteobacteria</taxon>
        <taxon>Vibrionales</taxon>
        <taxon>Vibrionaceae</taxon>
        <taxon>Enterovibrio</taxon>
    </lineage>
</organism>
<proteinExistence type="predicted"/>
<reference evidence="2" key="1">
    <citation type="submission" date="2017-04" db="EMBL/GenBank/DDBJ databases">
        <title>Genome evolution of the luminous symbionts of deep sea anglerfish.</title>
        <authorList>
            <person name="Hendry T.A."/>
        </authorList>
    </citation>
    <scope>NUCLEOTIDE SEQUENCE [LARGE SCALE GENOMIC DNA]</scope>
</reference>
<dbReference type="Proteomes" id="UP000219020">
    <property type="component" value="Unassembled WGS sequence"/>
</dbReference>
<dbReference type="AlphaFoldDB" id="A0A2A5T281"/>
<keyword evidence="2" id="KW-1185">Reference proteome</keyword>
<comment type="caution">
    <text evidence="1">The sequence shown here is derived from an EMBL/GenBank/DDBJ whole genome shotgun (WGS) entry which is preliminary data.</text>
</comment>
<dbReference type="EMBL" id="NBYY01000022">
    <property type="protein sequence ID" value="PCS22277.1"/>
    <property type="molecule type" value="Genomic_DNA"/>
</dbReference>
<evidence type="ECO:0000313" key="2">
    <source>
        <dbReference type="Proteomes" id="UP000219020"/>
    </source>
</evidence>
<protein>
    <submittedName>
        <fullName evidence="1">Mobile element protein</fullName>
    </submittedName>
</protein>
<name>A0A2A5T281_9GAMM</name>